<reference evidence="11 12" key="1">
    <citation type="submission" date="2024-04" db="EMBL/GenBank/DDBJ databases">
        <title>Tritrichomonas musculus Genome.</title>
        <authorList>
            <person name="Alves-Ferreira E."/>
            <person name="Grigg M."/>
            <person name="Lorenzi H."/>
            <person name="Galac M."/>
        </authorList>
    </citation>
    <scope>NUCLEOTIDE SEQUENCE [LARGE SCALE GENOMIC DNA]</scope>
    <source>
        <strain evidence="11 12">EAF2021</strain>
    </source>
</reference>
<feature type="region of interest" description="Disordered" evidence="9">
    <location>
        <begin position="383"/>
        <end position="403"/>
    </location>
</feature>
<evidence type="ECO:0000256" key="2">
    <source>
        <dbReference type="ARBA" id="ARBA00013081"/>
    </source>
</evidence>
<dbReference type="InterPro" id="IPR004843">
    <property type="entry name" value="Calcineurin-like_PHP"/>
</dbReference>
<sequence length="443" mass="50521">MSKPADLILSAYSFIYANTLEKLLSLGHHFKDGKPIPSFDENLLVDLCSEVQQIFSDEEIILQLKGNFVIVGNINGSLHDLIRVLKYSHDNGSKLLFLGDYIDIGDFSLECLSLLFAKKVSQPDSIFLIRGEHEFSSICNEYGFKNDIINGYNFEPFNQSKYKIVEQGQSQISNDNSTNKKGNGCYKYTEKLYSAIMKVFSYLPLAALVNETTFCIHGGLSPKLHLIDNINKVIKRPLYLFEDNSLLTDMLYSDPTNSNRGLFIKKTTTRGHLFNQESVIIFLEDNSLTRMVRSHQYVISGSIKSFNDRCITISSASKYDRFDSINSAVFELFQKNNGYRITTFFPIRRLSKKEALFYKVPCFRETEKKIPLSISLIQPQMLPSKSVTSRDTESRKSSQRSDQICASSRLTFINPLKAQLKAKKFARKPLLHESFSADFQESD</sequence>
<dbReference type="PANTHER" id="PTHR11668">
    <property type="entry name" value="SERINE/THREONINE PROTEIN PHOSPHATASE"/>
    <property type="match status" value="1"/>
</dbReference>
<comment type="caution">
    <text evidence="11">The sequence shown here is derived from an EMBL/GenBank/DDBJ whole genome shotgun (WGS) entry which is preliminary data.</text>
</comment>
<dbReference type="SMART" id="SM00156">
    <property type="entry name" value="PP2Ac"/>
    <property type="match status" value="1"/>
</dbReference>
<dbReference type="PANTHER" id="PTHR11668:SF300">
    <property type="entry name" value="SERINE_THREONINE-PROTEIN PHOSPHATASE"/>
    <property type="match status" value="1"/>
</dbReference>
<dbReference type="CDD" id="cd00144">
    <property type="entry name" value="MPP_PPP_family"/>
    <property type="match status" value="1"/>
</dbReference>
<dbReference type="InterPro" id="IPR006186">
    <property type="entry name" value="Ser/Thr-sp_prot-phosphatase"/>
</dbReference>
<comment type="catalytic activity">
    <reaction evidence="8">
        <text>O-phospho-L-threonyl-[protein] + H2O = L-threonyl-[protein] + phosphate</text>
        <dbReference type="Rhea" id="RHEA:47004"/>
        <dbReference type="Rhea" id="RHEA-COMP:11060"/>
        <dbReference type="Rhea" id="RHEA-COMP:11605"/>
        <dbReference type="ChEBI" id="CHEBI:15377"/>
        <dbReference type="ChEBI" id="CHEBI:30013"/>
        <dbReference type="ChEBI" id="CHEBI:43474"/>
        <dbReference type="ChEBI" id="CHEBI:61977"/>
        <dbReference type="EC" id="3.1.3.16"/>
    </reaction>
</comment>
<protein>
    <recommendedName>
        <fullName evidence="2">protein-serine/threonine phosphatase</fullName>
        <ecNumber evidence="2">3.1.3.16</ecNumber>
    </recommendedName>
</protein>
<evidence type="ECO:0000256" key="4">
    <source>
        <dbReference type="ARBA" id="ARBA00022801"/>
    </source>
</evidence>
<proteinExistence type="predicted"/>
<evidence type="ECO:0000313" key="11">
    <source>
        <dbReference type="EMBL" id="KAK8892863.1"/>
    </source>
</evidence>
<keyword evidence="12" id="KW-1185">Reference proteome</keyword>
<dbReference type="Gene3D" id="3.60.21.10">
    <property type="match status" value="1"/>
</dbReference>
<dbReference type="PRINTS" id="PR00114">
    <property type="entry name" value="STPHPHTASE"/>
</dbReference>
<dbReference type="InterPro" id="IPR050341">
    <property type="entry name" value="PP1_catalytic_subunit"/>
</dbReference>
<dbReference type="SUPFAM" id="SSF56300">
    <property type="entry name" value="Metallo-dependent phosphatases"/>
    <property type="match status" value="1"/>
</dbReference>
<accession>A0ABR2KPW3</accession>
<comment type="cofactor">
    <cofactor evidence="1">
        <name>Mn(2+)</name>
        <dbReference type="ChEBI" id="CHEBI:29035"/>
    </cofactor>
</comment>
<evidence type="ECO:0000256" key="7">
    <source>
        <dbReference type="ARBA" id="ARBA00047761"/>
    </source>
</evidence>
<evidence type="ECO:0000256" key="9">
    <source>
        <dbReference type="SAM" id="MobiDB-lite"/>
    </source>
</evidence>
<keyword evidence="5" id="KW-0904">Protein phosphatase</keyword>
<evidence type="ECO:0000256" key="3">
    <source>
        <dbReference type="ARBA" id="ARBA00022723"/>
    </source>
</evidence>
<evidence type="ECO:0000256" key="1">
    <source>
        <dbReference type="ARBA" id="ARBA00001936"/>
    </source>
</evidence>
<comment type="catalytic activity">
    <reaction evidence="7">
        <text>O-phospho-L-seryl-[protein] + H2O = L-seryl-[protein] + phosphate</text>
        <dbReference type="Rhea" id="RHEA:20629"/>
        <dbReference type="Rhea" id="RHEA-COMP:9863"/>
        <dbReference type="Rhea" id="RHEA-COMP:11604"/>
        <dbReference type="ChEBI" id="CHEBI:15377"/>
        <dbReference type="ChEBI" id="CHEBI:29999"/>
        <dbReference type="ChEBI" id="CHEBI:43474"/>
        <dbReference type="ChEBI" id="CHEBI:83421"/>
        <dbReference type="EC" id="3.1.3.16"/>
    </reaction>
</comment>
<dbReference type="EMBL" id="JAPFFF010000004">
    <property type="protein sequence ID" value="KAK8892863.1"/>
    <property type="molecule type" value="Genomic_DNA"/>
</dbReference>
<evidence type="ECO:0000256" key="5">
    <source>
        <dbReference type="ARBA" id="ARBA00022912"/>
    </source>
</evidence>
<dbReference type="EC" id="3.1.3.16" evidence="2"/>
<evidence type="ECO:0000256" key="6">
    <source>
        <dbReference type="ARBA" id="ARBA00023211"/>
    </source>
</evidence>
<gene>
    <name evidence="11" type="ORF">M9Y10_030114</name>
</gene>
<dbReference type="Proteomes" id="UP001470230">
    <property type="component" value="Unassembled WGS sequence"/>
</dbReference>
<evidence type="ECO:0000259" key="10">
    <source>
        <dbReference type="SMART" id="SM00156"/>
    </source>
</evidence>
<name>A0ABR2KPW3_9EUKA</name>
<keyword evidence="3" id="KW-0479">Metal-binding</keyword>
<dbReference type="Pfam" id="PF00149">
    <property type="entry name" value="Metallophos"/>
    <property type="match status" value="1"/>
</dbReference>
<organism evidence="11 12">
    <name type="scientific">Tritrichomonas musculus</name>
    <dbReference type="NCBI Taxonomy" id="1915356"/>
    <lineage>
        <taxon>Eukaryota</taxon>
        <taxon>Metamonada</taxon>
        <taxon>Parabasalia</taxon>
        <taxon>Tritrichomonadida</taxon>
        <taxon>Tritrichomonadidae</taxon>
        <taxon>Tritrichomonas</taxon>
    </lineage>
</organism>
<feature type="domain" description="Serine/threonine specific protein phosphatases" evidence="10">
    <location>
        <begin position="39"/>
        <end position="348"/>
    </location>
</feature>
<evidence type="ECO:0000313" key="12">
    <source>
        <dbReference type="Proteomes" id="UP001470230"/>
    </source>
</evidence>
<keyword evidence="6" id="KW-0464">Manganese</keyword>
<dbReference type="InterPro" id="IPR029052">
    <property type="entry name" value="Metallo-depent_PP-like"/>
</dbReference>
<evidence type="ECO:0000256" key="8">
    <source>
        <dbReference type="ARBA" id="ARBA00048336"/>
    </source>
</evidence>
<keyword evidence="4" id="KW-0378">Hydrolase</keyword>